<dbReference type="OMA" id="CIFAKND"/>
<gene>
    <name evidence="6" type="ORF">FVE85_1703</name>
</gene>
<dbReference type="GO" id="GO:0005840">
    <property type="term" value="C:ribosome"/>
    <property type="evidence" value="ECO:0007669"/>
    <property type="project" value="UniProtKB-KW"/>
</dbReference>
<dbReference type="GO" id="GO:1990904">
    <property type="term" value="C:ribonucleoprotein complex"/>
    <property type="evidence" value="ECO:0007669"/>
    <property type="project" value="UniProtKB-KW"/>
</dbReference>
<dbReference type="GO" id="GO:0006412">
    <property type="term" value="P:translation"/>
    <property type="evidence" value="ECO:0007669"/>
    <property type="project" value="InterPro"/>
</dbReference>
<protein>
    <recommendedName>
        <fullName evidence="4">60S ribosomal protein L18a</fullName>
    </recommendedName>
</protein>
<dbReference type="Gene3D" id="3.10.20.10">
    <property type="match status" value="2"/>
</dbReference>
<dbReference type="OrthoDB" id="1294322at2759"/>
<evidence type="ECO:0000256" key="3">
    <source>
        <dbReference type="ARBA" id="ARBA00023274"/>
    </source>
</evidence>
<dbReference type="InterPro" id="IPR028877">
    <property type="entry name" value="Ribosomal_eL20"/>
</dbReference>
<organism evidence="6 7">
    <name type="scientific">Porphyridium purpureum</name>
    <name type="common">Red alga</name>
    <name type="synonym">Porphyridium cruentum</name>
    <dbReference type="NCBI Taxonomy" id="35688"/>
    <lineage>
        <taxon>Eukaryota</taxon>
        <taxon>Rhodophyta</taxon>
        <taxon>Bangiophyceae</taxon>
        <taxon>Porphyridiales</taxon>
        <taxon>Porphyridiaceae</taxon>
        <taxon>Porphyridium</taxon>
    </lineage>
</organism>
<accession>A0A5J4YWN7</accession>
<dbReference type="SUPFAM" id="SSF160374">
    <property type="entry name" value="RplX-like"/>
    <property type="match status" value="1"/>
</dbReference>
<evidence type="ECO:0000313" key="6">
    <source>
        <dbReference type="EMBL" id="KAA8495548.1"/>
    </source>
</evidence>
<dbReference type="PANTHER" id="PTHR10052">
    <property type="entry name" value="60S RIBOSOMAL PROTEIN L18A"/>
    <property type="match status" value="1"/>
</dbReference>
<dbReference type="AlphaFoldDB" id="A0A5J4YWN7"/>
<dbReference type="EMBL" id="VRMN01000003">
    <property type="protein sequence ID" value="KAA8495548.1"/>
    <property type="molecule type" value="Genomic_DNA"/>
</dbReference>
<keyword evidence="7" id="KW-1185">Reference proteome</keyword>
<evidence type="ECO:0000256" key="4">
    <source>
        <dbReference type="PIRNR" id="PIRNR002190"/>
    </source>
</evidence>
<name>A0A5J4YWN7_PORPP</name>
<dbReference type="HAMAP" id="MF_00273">
    <property type="entry name" value="Ribosomal_eL20"/>
    <property type="match status" value="1"/>
</dbReference>
<reference evidence="7" key="1">
    <citation type="journal article" date="2019" name="Nat. Commun.">
        <title>Expansion of phycobilisome linker gene families in mesophilic red algae.</title>
        <authorList>
            <person name="Lee J."/>
            <person name="Kim D."/>
            <person name="Bhattacharya D."/>
            <person name="Yoon H.S."/>
        </authorList>
    </citation>
    <scope>NUCLEOTIDE SEQUENCE [LARGE SCALE GENOMIC DNA]</scope>
    <source>
        <strain evidence="7">CCMP 1328</strain>
    </source>
</reference>
<dbReference type="InterPro" id="IPR023573">
    <property type="entry name" value="Ribosomal_eL20_dom"/>
</dbReference>
<dbReference type="FunFam" id="3.10.20.10:FF:000001">
    <property type="entry name" value="60S ribosomal protein L18a"/>
    <property type="match status" value="1"/>
</dbReference>
<dbReference type="FunFam" id="3.10.20.10:FF:000002">
    <property type="entry name" value="60S ribosomal protein L18a"/>
    <property type="match status" value="1"/>
</dbReference>
<keyword evidence="2 4" id="KW-0689">Ribosomal protein</keyword>
<evidence type="ECO:0000259" key="5">
    <source>
        <dbReference type="Pfam" id="PF01775"/>
    </source>
</evidence>
<dbReference type="PIRSF" id="PIRSF002190">
    <property type="entry name" value="Ribosomal_L18a"/>
    <property type="match status" value="1"/>
</dbReference>
<feature type="domain" description="Large ribosomal subunit protein eL20" evidence="5">
    <location>
        <begin position="10"/>
        <end position="131"/>
    </location>
</feature>
<comment type="caution">
    <text evidence="6">The sequence shown here is derived from an EMBL/GenBank/DDBJ whole genome shotgun (WGS) entry which is preliminary data.</text>
</comment>
<evidence type="ECO:0000256" key="2">
    <source>
        <dbReference type="ARBA" id="ARBA00022980"/>
    </source>
</evidence>
<keyword evidence="3 4" id="KW-0687">Ribonucleoprotein</keyword>
<dbReference type="Proteomes" id="UP000324585">
    <property type="component" value="Unassembled WGS sequence"/>
</dbReference>
<proteinExistence type="inferred from homology"/>
<dbReference type="Pfam" id="PF01775">
    <property type="entry name" value="Ribosomal_L18A"/>
    <property type="match status" value="1"/>
</dbReference>
<comment type="similarity">
    <text evidence="1 4">Belongs to the eukaryotic ribosomal protein eL20 family.</text>
</comment>
<evidence type="ECO:0000256" key="1">
    <source>
        <dbReference type="ARBA" id="ARBA00009362"/>
    </source>
</evidence>
<dbReference type="GO" id="GO:0003735">
    <property type="term" value="F:structural constituent of ribosome"/>
    <property type="evidence" value="ECO:0007669"/>
    <property type="project" value="InterPro"/>
</dbReference>
<sequence>MANLMNKQWLHEYVVVGRKKPTETEPEQPVYRMKIFAPNQVVAKSRYWYYLRQLKKMKKASGEVLGVYEIFEKDPLTIKNYGVWIRYKSRSDTVNMYREYRDTKISRAVEQMYMEMSGNHRARWSSIQVLKAEEVKDEDCRREHITQMHDADSIRFPLPHRVKRAYLKKHRGVFKAKRPMTMISK</sequence>
<dbReference type="InterPro" id="IPR021138">
    <property type="entry name" value="Ribosomal_eL20_eukaryotes"/>
</dbReference>
<evidence type="ECO:0000313" key="7">
    <source>
        <dbReference type="Proteomes" id="UP000324585"/>
    </source>
</evidence>